<accession>A0A1G6UR47</accession>
<dbReference type="SMART" id="SM00702">
    <property type="entry name" value="P4Hc"/>
    <property type="match status" value="1"/>
</dbReference>
<dbReference type="InterPro" id="IPR005123">
    <property type="entry name" value="Oxoglu/Fe-dep_dioxygenase_dom"/>
</dbReference>
<dbReference type="GO" id="GO:0031418">
    <property type="term" value="F:L-ascorbic acid binding"/>
    <property type="evidence" value="ECO:0007669"/>
    <property type="project" value="UniProtKB-KW"/>
</dbReference>
<gene>
    <name evidence="8" type="ORF">SAMN04488071_0670</name>
</gene>
<dbReference type="STRING" id="637679.GCA_001550055_00221"/>
<keyword evidence="4" id="KW-0223">Dioxygenase</keyword>
<evidence type="ECO:0000256" key="4">
    <source>
        <dbReference type="ARBA" id="ARBA00022964"/>
    </source>
</evidence>
<name>A0A1G6UR47_9PROT</name>
<evidence type="ECO:0000256" key="1">
    <source>
        <dbReference type="ARBA" id="ARBA00001961"/>
    </source>
</evidence>
<dbReference type="GO" id="GO:0006449">
    <property type="term" value="P:regulation of translational termination"/>
    <property type="evidence" value="ECO:0007669"/>
    <property type="project" value="TreeGrafter"/>
</dbReference>
<dbReference type="GO" id="GO:0005737">
    <property type="term" value="C:cytoplasm"/>
    <property type="evidence" value="ECO:0007669"/>
    <property type="project" value="TreeGrafter"/>
</dbReference>
<keyword evidence="6" id="KW-0408">Iron</keyword>
<dbReference type="InterPro" id="IPR039558">
    <property type="entry name" value="TPA1/OFD1_N"/>
</dbReference>
<evidence type="ECO:0000256" key="5">
    <source>
        <dbReference type="ARBA" id="ARBA00023002"/>
    </source>
</evidence>
<sequence length="237" mass="27576">MSDFSLNSQLNVDDLAKEYASKRRLHIPNILSEVSANKIATCLETQVPWGFAYNNGESQFLRAEEMQKMSAPDQQKLLKELYDRARTGFQYAYNCYPILDAYMNGWGQVPLLDRVLEFINSEEVLAFMRTLTGRPEIIKGDAQATRYGPGQFLKFHTDNVTEEFRVAAFVLNFTRDWDPDFGGYLQFYDKDWDIEEAFLPRFNALNIFTVPQNHAVSYVANYATKQRYAITGWFRYK</sequence>
<dbReference type="OrthoDB" id="9783171at2"/>
<dbReference type="PANTHER" id="PTHR12117:SF0">
    <property type="entry name" value="PROLYL 3-HYDROXYLASE OGFOD1"/>
    <property type="match status" value="1"/>
</dbReference>
<dbReference type="InterPro" id="IPR051842">
    <property type="entry name" value="uS12_prolyl_hydroxylase"/>
</dbReference>
<dbReference type="Proteomes" id="UP000183685">
    <property type="component" value="Unassembled WGS sequence"/>
</dbReference>
<evidence type="ECO:0000259" key="7">
    <source>
        <dbReference type="PROSITE" id="PS51471"/>
    </source>
</evidence>
<dbReference type="GO" id="GO:0031543">
    <property type="term" value="F:peptidyl-proline dioxygenase activity"/>
    <property type="evidence" value="ECO:0007669"/>
    <property type="project" value="TreeGrafter"/>
</dbReference>
<evidence type="ECO:0000256" key="3">
    <source>
        <dbReference type="ARBA" id="ARBA00022896"/>
    </source>
</evidence>
<keyword evidence="2" id="KW-0479">Metal-binding</keyword>
<proteinExistence type="predicted"/>
<dbReference type="Pfam" id="PF13661">
    <property type="entry name" value="2OG-FeII_Oxy_4"/>
    <property type="match status" value="1"/>
</dbReference>
<evidence type="ECO:0000313" key="9">
    <source>
        <dbReference type="Proteomes" id="UP000183685"/>
    </source>
</evidence>
<keyword evidence="9" id="KW-1185">Reference proteome</keyword>
<reference evidence="8 9" key="1">
    <citation type="submission" date="2016-10" db="EMBL/GenBank/DDBJ databases">
        <authorList>
            <person name="de Groot N.N."/>
        </authorList>
    </citation>
    <scope>NUCLEOTIDE SEQUENCE [LARGE SCALE GENOMIC DNA]</scope>
    <source>
        <strain evidence="8 9">CGMCC 1.9109</strain>
    </source>
</reference>
<keyword evidence="3" id="KW-0847">Vitamin C</keyword>
<keyword evidence="5" id="KW-0560">Oxidoreductase</keyword>
<evidence type="ECO:0000256" key="2">
    <source>
        <dbReference type="ARBA" id="ARBA00022723"/>
    </source>
</evidence>
<dbReference type="InterPro" id="IPR006620">
    <property type="entry name" value="Pro_4_hyd_alph"/>
</dbReference>
<dbReference type="PROSITE" id="PS51471">
    <property type="entry name" value="FE2OG_OXY"/>
    <property type="match status" value="1"/>
</dbReference>
<comment type="cofactor">
    <cofactor evidence="1">
        <name>L-ascorbate</name>
        <dbReference type="ChEBI" id="CHEBI:38290"/>
    </cofactor>
</comment>
<evidence type="ECO:0000256" key="6">
    <source>
        <dbReference type="ARBA" id="ARBA00023004"/>
    </source>
</evidence>
<protein>
    <submittedName>
        <fullName evidence="8">Proline 4-hydroxylase (Includes Rps23 Pro-64 3,4-dihydroxylase Tpa1), contains SM-20 domain</fullName>
    </submittedName>
</protein>
<dbReference type="EMBL" id="FNAK01000001">
    <property type="protein sequence ID" value="SDD43724.1"/>
    <property type="molecule type" value="Genomic_DNA"/>
</dbReference>
<evidence type="ECO:0000313" key="8">
    <source>
        <dbReference type="EMBL" id="SDD43724.1"/>
    </source>
</evidence>
<dbReference type="AlphaFoldDB" id="A0A1G6UR47"/>
<feature type="domain" description="Fe2OG dioxygenase" evidence="7">
    <location>
        <begin position="134"/>
        <end position="236"/>
    </location>
</feature>
<dbReference type="GO" id="GO:0005506">
    <property type="term" value="F:iron ion binding"/>
    <property type="evidence" value="ECO:0007669"/>
    <property type="project" value="InterPro"/>
</dbReference>
<dbReference type="Gene3D" id="2.60.120.620">
    <property type="entry name" value="q2cbj1_9rhob like domain"/>
    <property type="match status" value="1"/>
</dbReference>
<organism evidence="8 9">
    <name type="scientific">Kordiimonas lacus</name>
    <dbReference type="NCBI Taxonomy" id="637679"/>
    <lineage>
        <taxon>Bacteria</taxon>
        <taxon>Pseudomonadati</taxon>
        <taxon>Pseudomonadota</taxon>
        <taxon>Alphaproteobacteria</taxon>
        <taxon>Kordiimonadales</taxon>
        <taxon>Kordiimonadaceae</taxon>
        <taxon>Kordiimonas</taxon>
    </lineage>
</organism>
<dbReference type="PANTHER" id="PTHR12117">
    <property type="entry name" value="HISTONE ACETYLTRANSFERASE COMPLEX"/>
    <property type="match status" value="1"/>
</dbReference>
<dbReference type="RefSeq" id="WP_068307894.1">
    <property type="nucleotide sequence ID" value="NZ_FNAK01000001.1"/>
</dbReference>